<dbReference type="OrthoDB" id="9812907at2"/>
<dbReference type="SUPFAM" id="SSF51735">
    <property type="entry name" value="NAD(P)-binding Rossmann-fold domains"/>
    <property type="match status" value="1"/>
</dbReference>
<dbReference type="InterPro" id="IPR029154">
    <property type="entry name" value="HIBADH-like_NADP-bd"/>
</dbReference>
<dbReference type="EMBL" id="VCDI01000002">
    <property type="protein sequence ID" value="TLU73149.1"/>
    <property type="molecule type" value="Genomic_DNA"/>
</dbReference>
<evidence type="ECO:0000259" key="4">
    <source>
        <dbReference type="Pfam" id="PF03446"/>
    </source>
</evidence>
<evidence type="ECO:0000256" key="2">
    <source>
        <dbReference type="ARBA" id="ARBA00023027"/>
    </source>
</evidence>
<organism evidence="6 7">
    <name type="scientific">Lichenicoccus roseus</name>
    <dbReference type="NCBI Taxonomy" id="2683649"/>
    <lineage>
        <taxon>Bacteria</taxon>
        <taxon>Pseudomonadati</taxon>
        <taxon>Pseudomonadota</taxon>
        <taxon>Alphaproteobacteria</taxon>
        <taxon>Acetobacterales</taxon>
        <taxon>Acetobacteraceae</taxon>
        <taxon>Lichenicoccus</taxon>
    </lineage>
</organism>
<dbReference type="Proteomes" id="UP000305654">
    <property type="component" value="Unassembled WGS sequence"/>
</dbReference>
<comment type="caution">
    <text evidence="6">The sequence shown here is derived from an EMBL/GenBank/DDBJ whole genome shotgun (WGS) entry which is preliminary data.</text>
</comment>
<dbReference type="InterPro" id="IPR015815">
    <property type="entry name" value="HIBADH-related"/>
</dbReference>
<dbReference type="GO" id="GO:0016491">
    <property type="term" value="F:oxidoreductase activity"/>
    <property type="evidence" value="ECO:0007669"/>
    <property type="project" value="UniProtKB-KW"/>
</dbReference>
<protein>
    <submittedName>
        <fullName evidence="6">NAD(P)-dependent oxidoreductase</fullName>
    </submittedName>
</protein>
<dbReference type="PANTHER" id="PTHR43580:SF2">
    <property type="entry name" value="CYTOKINE-LIKE NUCLEAR FACTOR N-PAC"/>
    <property type="match status" value="1"/>
</dbReference>
<dbReference type="InterPro" id="IPR006115">
    <property type="entry name" value="6PGDH_NADP-bd"/>
</dbReference>
<dbReference type="Gene3D" id="3.40.50.720">
    <property type="entry name" value="NAD(P)-binding Rossmann-like Domain"/>
    <property type="match status" value="1"/>
</dbReference>
<dbReference type="PANTHER" id="PTHR43580">
    <property type="entry name" value="OXIDOREDUCTASE GLYR1-RELATED"/>
    <property type="match status" value="1"/>
</dbReference>
<dbReference type="GO" id="GO:0051287">
    <property type="term" value="F:NAD binding"/>
    <property type="evidence" value="ECO:0007669"/>
    <property type="project" value="InterPro"/>
</dbReference>
<dbReference type="PIRSF" id="PIRSF000103">
    <property type="entry name" value="HIBADH"/>
    <property type="match status" value="1"/>
</dbReference>
<dbReference type="Pfam" id="PF14833">
    <property type="entry name" value="NAD_binding_11"/>
    <property type="match status" value="1"/>
</dbReference>
<dbReference type="Gene3D" id="1.10.1040.10">
    <property type="entry name" value="N-(1-d-carboxylethyl)-l-norvaline Dehydrogenase, domain 2"/>
    <property type="match status" value="1"/>
</dbReference>
<dbReference type="Pfam" id="PF03446">
    <property type="entry name" value="NAD_binding_2"/>
    <property type="match status" value="1"/>
</dbReference>
<keyword evidence="1" id="KW-0560">Oxidoreductase</keyword>
<keyword evidence="7" id="KW-1185">Reference proteome</keyword>
<dbReference type="SUPFAM" id="SSF48179">
    <property type="entry name" value="6-phosphogluconate dehydrogenase C-terminal domain-like"/>
    <property type="match status" value="1"/>
</dbReference>
<evidence type="ECO:0000313" key="6">
    <source>
        <dbReference type="EMBL" id="TLU73149.1"/>
    </source>
</evidence>
<accession>A0A5R9J852</accession>
<sequence length="287" mass="30232">MQVGFIGLGAMGSAMARNLAAAGYQVRAWNRSGGSIEGVQMVGSAAEAFDADAVMTMLSDDDAIRSVVLDRHLLAGGREGMVHVVASTISVAFARELVAAHQDAGRGYVSAPVLGRPDVATKGELNILAGGDPASIDKVRPILDVIGGRIWEMGSDAPTANAAKLACNMMITMAIEAMAEAVVLTEAHGLDRSGFFELILNTLFGSRAYQTYSANIAQKRYEPGFKAILGLKDLRLASEAAAGIGRDLPMLDAVHGRMRETVDAGYGNEDWSAMAKFTLDPDSRRGA</sequence>
<feature type="active site" evidence="3">
    <location>
        <position position="164"/>
    </location>
</feature>
<evidence type="ECO:0000256" key="3">
    <source>
        <dbReference type="PIRSR" id="PIRSR000103-1"/>
    </source>
</evidence>
<dbReference type="GO" id="GO:0016054">
    <property type="term" value="P:organic acid catabolic process"/>
    <property type="evidence" value="ECO:0007669"/>
    <property type="project" value="UniProtKB-ARBA"/>
</dbReference>
<feature type="domain" description="6-phosphogluconate dehydrogenase NADP-binding" evidence="4">
    <location>
        <begin position="2"/>
        <end position="151"/>
    </location>
</feature>
<dbReference type="InterPro" id="IPR013328">
    <property type="entry name" value="6PGD_dom2"/>
</dbReference>
<dbReference type="AlphaFoldDB" id="A0A5R9J852"/>
<dbReference type="InterPro" id="IPR051265">
    <property type="entry name" value="HIBADH-related_NP60_sf"/>
</dbReference>
<keyword evidence="2" id="KW-0520">NAD</keyword>
<evidence type="ECO:0000313" key="7">
    <source>
        <dbReference type="Proteomes" id="UP000305654"/>
    </source>
</evidence>
<dbReference type="PROSITE" id="PS00895">
    <property type="entry name" value="3_HYDROXYISOBUT_DH"/>
    <property type="match status" value="1"/>
</dbReference>
<gene>
    <name evidence="6" type="ORF">FE263_06905</name>
</gene>
<evidence type="ECO:0000256" key="1">
    <source>
        <dbReference type="ARBA" id="ARBA00023002"/>
    </source>
</evidence>
<evidence type="ECO:0000259" key="5">
    <source>
        <dbReference type="Pfam" id="PF14833"/>
    </source>
</evidence>
<dbReference type="InterPro" id="IPR008927">
    <property type="entry name" value="6-PGluconate_DH-like_C_sf"/>
</dbReference>
<dbReference type="InterPro" id="IPR036291">
    <property type="entry name" value="NAD(P)-bd_dom_sf"/>
</dbReference>
<dbReference type="GO" id="GO:0050661">
    <property type="term" value="F:NADP binding"/>
    <property type="evidence" value="ECO:0007669"/>
    <property type="project" value="InterPro"/>
</dbReference>
<proteinExistence type="predicted"/>
<dbReference type="InterPro" id="IPR002204">
    <property type="entry name" value="3-OH-isobutyrate_DH-rel_CS"/>
</dbReference>
<name>A0A5R9J852_9PROT</name>
<feature type="domain" description="3-hydroxyisobutyrate dehydrogenase-like NAD-binding" evidence="5">
    <location>
        <begin position="160"/>
        <end position="277"/>
    </location>
</feature>
<reference evidence="6 7" key="1">
    <citation type="submission" date="2019-05" db="EMBL/GenBank/DDBJ databases">
        <authorList>
            <person name="Pankratov T."/>
            <person name="Grouzdev D."/>
        </authorList>
    </citation>
    <scope>NUCLEOTIDE SEQUENCE [LARGE SCALE GENOMIC DNA]</scope>
    <source>
        <strain evidence="6 7">KEBCLARHB70R</strain>
    </source>
</reference>